<proteinExistence type="predicted"/>
<evidence type="ECO:0000313" key="2">
    <source>
        <dbReference type="Proteomes" id="UP000265618"/>
    </source>
</evidence>
<protein>
    <submittedName>
        <fullName evidence="1">Uncharacterized protein</fullName>
    </submittedName>
</protein>
<accession>A0A9K3GNI9</accession>
<gene>
    <name evidence="1" type="ORF">KIPB_011892</name>
</gene>
<comment type="caution">
    <text evidence="1">The sequence shown here is derived from an EMBL/GenBank/DDBJ whole genome shotgun (WGS) entry which is preliminary data.</text>
</comment>
<dbReference type="AlphaFoldDB" id="A0A9K3GNI9"/>
<keyword evidence="2" id="KW-1185">Reference proteome</keyword>
<name>A0A9K3GNI9_9EUKA</name>
<reference evidence="1 2" key="1">
    <citation type="journal article" date="2018" name="PLoS ONE">
        <title>The draft genome of Kipferlia bialata reveals reductive genome evolution in fornicate parasites.</title>
        <authorList>
            <person name="Tanifuji G."/>
            <person name="Takabayashi S."/>
            <person name="Kume K."/>
            <person name="Takagi M."/>
            <person name="Nakayama T."/>
            <person name="Kamikawa R."/>
            <person name="Inagaki Y."/>
            <person name="Hashimoto T."/>
        </authorList>
    </citation>
    <scope>NUCLEOTIDE SEQUENCE [LARGE SCALE GENOMIC DNA]</scope>
    <source>
        <strain evidence="1">NY0173</strain>
    </source>
</reference>
<organism evidence="1 2">
    <name type="scientific">Kipferlia bialata</name>
    <dbReference type="NCBI Taxonomy" id="797122"/>
    <lineage>
        <taxon>Eukaryota</taxon>
        <taxon>Metamonada</taxon>
        <taxon>Carpediemonas-like organisms</taxon>
        <taxon>Kipferlia</taxon>
    </lineage>
</organism>
<dbReference type="EMBL" id="BDIP01005032">
    <property type="protein sequence ID" value="GIQ89427.1"/>
    <property type="molecule type" value="Genomic_DNA"/>
</dbReference>
<sequence length="165" mass="18603">MVLCYRDFNPRSLAELQQDYAVVFLEEIHTTGRNKLLRRCSQYKLLVIDKDELPVLVNQANAHTEYPLRSLFVVVHSTSMTPNPRYFNSLNYVTVLESAFESLLTECSNSNDIETYTTAAVQGLPIALVAAASAYDTTRKYASHTYSDGIISSMVLAVQDFKHVQ</sequence>
<evidence type="ECO:0000313" key="1">
    <source>
        <dbReference type="EMBL" id="GIQ89427.1"/>
    </source>
</evidence>
<dbReference type="Proteomes" id="UP000265618">
    <property type="component" value="Unassembled WGS sequence"/>
</dbReference>